<feature type="compositionally biased region" description="Basic and acidic residues" evidence="1">
    <location>
        <begin position="1"/>
        <end position="22"/>
    </location>
</feature>
<feature type="region of interest" description="Disordered" evidence="1">
    <location>
        <begin position="1"/>
        <end position="57"/>
    </location>
</feature>
<feature type="non-terminal residue" evidence="2">
    <location>
        <position position="1"/>
    </location>
</feature>
<sequence length="161" mass="18584">DRYHLRDPHRPERSWHDPDREHPLRHRRGRRGGGARVPRRPHRSRWHPLRPRRPGVGLGVRVAALARGPLAGPPGHPPVVVLPRLRGRAVRRRERPPGLPRGRRARRLGDRARHGVPRGLQREPQGADPRLRGPRVPGHQRGARRSRPRLALPGRRRGRRL</sequence>
<proteinExistence type="predicted"/>
<dbReference type="EMBL" id="CADCVS010000021">
    <property type="protein sequence ID" value="CAA9471098.1"/>
    <property type="molecule type" value="Genomic_DNA"/>
</dbReference>
<accession>A0A6J4RJF6</accession>
<feature type="compositionally biased region" description="Basic residues" evidence="1">
    <location>
        <begin position="141"/>
        <end position="161"/>
    </location>
</feature>
<feature type="region of interest" description="Disordered" evidence="1">
    <location>
        <begin position="88"/>
        <end position="161"/>
    </location>
</feature>
<organism evidence="2">
    <name type="scientific">uncultured Solirubrobacteraceae bacterium</name>
    <dbReference type="NCBI Taxonomy" id="1162706"/>
    <lineage>
        <taxon>Bacteria</taxon>
        <taxon>Bacillati</taxon>
        <taxon>Actinomycetota</taxon>
        <taxon>Thermoleophilia</taxon>
        <taxon>Solirubrobacterales</taxon>
        <taxon>Solirubrobacteraceae</taxon>
        <taxon>environmental samples</taxon>
    </lineage>
</organism>
<evidence type="ECO:0000313" key="2">
    <source>
        <dbReference type="EMBL" id="CAA9471098.1"/>
    </source>
</evidence>
<feature type="compositionally biased region" description="Basic residues" evidence="1">
    <location>
        <begin position="23"/>
        <end position="53"/>
    </location>
</feature>
<evidence type="ECO:0000256" key="1">
    <source>
        <dbReference type="SAM" id="MobiDB-lite"/>
    </source>
</evidence>
<name>A0A6J4RJF6_9ACTN</name>
<reference evidence="2" key="1">
    <citation type="submission" date="2020-02" db="EMBL/GenBank/DDBJ databases">
        <authorList>
            <person name="Meier V. D."/>
        </authorList>
    </citation>
    <scope>NUCLEOTIDE SEQUENCE</scope>
    <source>
        <strain evidence="2">AVDCRST_MAG30</strain>
    </source>
</reference>
<feature type="non-terminal residue" evidence="2">
    <location>
        <position position="161"/>
    </location>
</feature>
<dbReference type="AlphaFoldDB" id="A0A6J4RJF6"/>
<gene>
    <name evidence="2" type="ORF">AVDCRST_MAG30-112</name>
</gene>
<protein>
    <submittedName>
        <fullName evidence="2">Uncharacterized protein</fullName>
    </submittedName>
</protein>